<feature type="transmembrane region" description="Helical" evidence="6">
    <location>
        <begin position="369"/>
        <end position="391"/>
    </location>
</feature>
<dbReference type="InterPro" id="IPR050524">
    <property type="entry name" value="APC_YAT"/>
</dbReference>
<evidence type="ECO:0000259" key="7">
    <source>
        <dbReference type="Pfam" id="PF00324"/>
    </source>
</evidence>
<proteinExistence type="predicted"/>
<feature type="transmembrane region" description="Helical" evidence="6">
    <location>
        <begin position="459"/>
        <end position="483"/>
    </location>
</feature>
<reference evidence="8 9" key="1">
    <citation type="submission" date="2016-03" db="EMBL/GenBank/DDBJ databases">
        <title>Comparative genomics of the ectomycorrhizal sister species Rhizopogon vinicolor and Rhizopogon vesiculosus (Basidiomycota: Boletales) reveals a divergence of the mating type B locus.</title>
        <authorList>
            <person name="Mujic A.B."/>
            <person name="Kuo A."/>
            <person name="Tritt A."/>
            <person name="Lipzen A."/>
            <person name="Chen C."/>
            <person name="Johnson J."/>
            <person name="Sharma A."/>
            <person name="Barry K."/>
            <person name="Grigoriev I.V."/>
            <person name="Spatafora J.W."/>
        </authorList>
    </citation>
    <scope>NUCLEOTIDE SEQUENCE [LARGE SCALE GENOMIC DNA]</scope>
    <source>
        <strain evidence="8 9">AM-OR11-056</strain>
    </source>
</reference>
<keyword evidence="9" id="KW-1185">Reference proteome</keyword>
<feature type="transmembrane region" description="Helical" evidence="6">
    <location>
        <begin position="706"/>
        <end position="731"/>
    </location>
</feature>
<evidence type="ECO:0000256" key="2">
    <source>
        <dbReference type="ARBA" id="ARBA00022448"/>
    </source>
</evidence>
<dbReference type="PANTHER" id="PTHR43341">
    <property type="entry name" value="AMINO ACID PERMEASE"/>
    <property type="match status" value="1"/>
</dbReference>
<dbReference type="Pfam" id="PF00378">
    <property type="entry name" value="ECH_1"/>
    <property type="match status" value="1"/>
</dbReference>
<dbReference type="PANTHER" id="PTHR43341:SF9">
    <property type="entry name" value="DICARBOXYLIC AMINO ACID PERMEASE"/>
    <property type="match status" value="1"/>
</dbReference>
<feature type="transmembrane region" description="Helical" evidence="6">
    <location>
        <begin position="403"/>
        <end position="423"/>
    </location>
</feature>
<comment type="caution">
    <text evidence="8">The sequence shown here is derived from an EMBL/GenBank/DDBJ whole genome shotgun (WGS) entry which is preliminary data.</text>
</comment>
<feature type="transmembrane region" description="Helical" evidence="6">
    <location>
        <begin position="46"/>
        <end position="63"/>
    </location>
</feature>
<dbReference type="InterPro" id="IPR029045">
    <property type="entry name" value="ClpP/crotonase-like_dom_sf"/>
</dbReference>
<keyword evidence="4 6" id="KW-1133">Transmembrane helix</keyword>
<comment type="subcellular location">
    <subcellularLocation>
        <location evidence="1">Membrane</location>
        <topology evidence="1">Multi-pass membrane protein</topology>
    </subcellularLocation>
</comment>
<protein>
    <recommendedName>
        <fullName evidence="7">Amino acid permease/ SLC12A domain-containing protein</fullName>
    </recommendedName>
</protein>
<evidence type="ECO:0000313" key="8">
    <source>
        <dbReference type="EMBL" id="OJA21597.1"/>
    </source>
</evidence>
<feature type="transmembrane region" description="Helical" evidence="6">
    <location>
        <begin position="294"/>
        <end position="316"/>
    </location>
</feature>
<feature type="transmembrane region" description="Helical" evidence="6">
    <location>
        <begin position="270"/>
        <end position="288"/>
    </location>
</feature>
<dbReference type="AlphaFoldDB" id="A0A1J8QKU4"/>
<name>A0A1J8QKU4_9AGAM</name>
<feature type="transmembrane region" description="Helical" evidence="6">
    <location>
        <begin position="563"/>
        <end position="584"/>
    </location>
</feature>
<gene>
    <name evidence="8" type="ORF">AZE42_01688</name>
</gene>
<evidence type="ECO:0000256" key="6">
    <source>
        <dbReference type="SAM" id="Phobius"/>
    </source>
</evidence>
<feature type="transmembrane region" description="Helical" evidence="6">
    <location>
        <begin position="328"/>
        <end position="349"/>
    </location>
</feature>
<feature type="transmembrane region" description="Helical" evidence="6">
    <location>
        <begin position="75"/>
        <end position="97"/>
    </location>
</feature>
<feature type="domain" description="Amino acid permease/ SLC12A" evidence="7">
    <location>
        <begin position="267"/>
        <end position="738"/>
    </location>
</feature>
<keyword evidence="2" id="KW-0813">Transport</keyword>
<dbReference type="InterPro" id="IPR004841">
    <property type="entry name" value="AA-permease/SLC12A_dom"/>
</dbReference>
<feature type="transmembrane region" description="Helical" evidence="6">
    <location>
        <begin position="604"/>
        <end position="623"/>
    </location>
</feature>
<dbReference type="SUPFAM" id="SSF52096">
    <property type="entry name" value="ClpP/crotonase"/>
    <property type="match status" value="1"/>
</dbReference>
<sequence length="782" mass="85671">MGDGSAHVKRARVGPVHSGSMRDHLIHEVVATNTDCTHALYSHSKILVAALNGPVMGIAAAFLGNFDFIYAVPEAWLNVGFPFLGIAVEGGASVSFVNRMGIAKANEVLILNKKLSASEMLECGFINKIIPSKSTEEFHSAVHQHLVKELDGLVPDSIRAIKSLIKTGLNEKNNFDAVNLRESYAQAERFSSGIPAERFKQIAKKEIRHKLRSSALFSSYDLSNGNVIIMSSSHLSTIEHVEEKSYHAEDLQDPLEGTLHRGLKARHMSMIAIGGAVGTGLIMSSGTALVRGGPLGLCLGFLFVGLICFLTLAALGEMAAYLPHKRGLAGYATRFADPALGFALGWIYLFKYLVAPASQINSAGIVMQYWTVSVPIEVWTASYIILVVIMNLLGVRVFGEVEFWMSGLKIISLMGLIFLGIVIDLGGNPKHDRIGFRYWQHPNGPMGSYLASEVHNESLSIFLGFWSTLTTALFAYIGSELVAVTAGEAQNPRETIPRAVKATFLRIFVFYIGSVFAISLIVPSTSKELFVANSSHAGAAASPFIVGISLVGIKVLNHILNAMILLFTISSANSDLYIGSRTLYGLAVEGKAPSIFTKVDKRGLPWVAVLVVAIFTTLTFLNVKSSSATVFAYGVNLLSAFGAITWMTIAYSHIRFMQALKAQGISRNSLPYRAPCQPFGSCFAHPVSQHINSKLMRYLFAGFDTFFPFASGLFITSYLPIPLFFVFWIGYKIRFRTRLIPASKVDLITGKKEIDEEEERFVLLEKARRAKMSRWRRLADIL</sequence>
<dbReference type="Pfam" id="PF00324">
    <property type="entry name" value="AA_permease"/>
    <property type="match status" value="1"/>
</dbReference>
<feature type="transmembrane region" description="Helical" evidence="6">
    <location>
        <begin position="630"/>
        <end position="651"/>
    </location>
</feature>
<dbReference type="FunFam" id="1.20.1740.10:FF:000001">
    <property type="entry name" value="Amino acid permease"/>
    <property type="match status" value="1"/>
</dbReference>
<feature type="transmembrane region" description="Helical" evidence="6">
    <location>
        <begin position="504"/>
        <end position="525"/>
    </location>
</feature>
<dbReference type="OrthoDB" id="10062876at2759"/>
<evidence type="ECO:0000256" key="4">
    <source>
        <dbReference type="ARBA" id="ARBA00022989"/>
    </source>
</evidence>
<evidence type="ECO:0000256" key="1">
    <source>
        <dbReference type="ARBA" id="ARBA00004141"/>
    </source>
</evidence>
<dbReference type="Proteomes" id="UP000183567">
    <property type="component" value="Unassembled WGS sequence"/>
</dbReference>
<dbReference type="Gene3D" id="3.90.226.10">
    <property type="entry name" value="2-enoyl-CoA Hydratase, Chain A, domain 1"/>
    <property type="match status" value="1"/>
</dbReference>
<dbReference type="CDD" id="cd06558">
    <property type="entry name" value="crotonase-like"/>
    <property type="match status" value="1"/>
</dbReference>
<feature type="transmembrane region" description="Helical" evidence="6">
    <location>
        <begin position="537"/>
        <end position="556"/>
    </location>
</feature>
<evidence type="ECO:0000313" key="9">
    <source>
        <dbReference type="Proteomes" id="UP000183567"/>
    </source>
</evidence>
<keyword evidence="3 6" id="KW-0812">Transmembrane</keyword>
<evidence type="ECO:0000256" key="3">
    <source>
        <dbReference type="ARBA" id="ARBA00022692"/>
    </source>
</evidence>
<dbReference type="STRING" id="180088.A0A1J8QKU4"/>
<dbReference type="Gene3D" id="1.20.1740.10">
    <property type="entry name" value="Amino acid/polyamine transporter I"/>
    <property type="match status" value="1"/>
</dbReference>
<accession>A0A1J8QKU4</accession>
<dbReference type="InterPro" id="IPR001753">
    <property type="entry name" value="Enoyl-CoA_hydra/iso"/>
</dbReference>
<organism evidence="8 9">
    <name type="scientific">Rhizopogon vesiculosus</name>
    <dbReference type="NCBI Taxonomy" id="180088"/>
    <lineage>
        <taxon>Eukaryota</taxon>
        <taxon>Fungi</taxon>
        <taxon>Dikarya</taxon>
        <taxon>Basidiomycota</taxon>
        <taxon>Agaricomycotina</taxon>
        <taxon>Agaricomycetes</taxon>
        <taxon>Agaricomycetidae</taxon>
        <taxon>Boletales</taxon>
        <taxon>Suillineae</taxon>
        <taxon>Rhizopogonaceae</taxon>
        <taxon>Rhizopogon</taxon>
    </lineage>
</organism>
<dbReference type="EMBL" id="LVVM01000080">
    <property type="protein sequence ID" value="OJA21597.1"/>
    <property type="molecule type" value="Genomic_DNA"/>
</dbReference>
<evidence type="ECO:0000256" key="5">
    <source>
        <dbReference type="ARBA" id="ARBA00023136"/>
    </source>
</evidence>
<keyword evidence="5 6" id="KW-0472">Membrane</keyword>
<dbReference type="GO" id="GO:0015171">
    <property type="term" value="F:amino acid transmembrane transporter activity"/>
    <property type="evidence" value="ECO:0007669"/>
    <property type="project" value="TreeGrafter"/>
</dbReference>
<dbReference type="GO" id="GO:0016020">
    <property type="term" value="C:membrane"/>
    <property type="evidence" value="ECO:0007669"/>
    <property type="project" value="UniProtKB-SubCell"/>
</dbReference>